<dbReference type="Proteomes" id="UP000286045">
    <property type="component" value="Unassembled WGS sequence"/>
</dbReference>
<sequence>MKLIVTFGFQAAAWTFVASQSIQLVSFKATNSSISATCEAVMNQNVSCDASLLSLGQLGLPHGLPELLPPSQLTSLCTTTCSASLATWERRIQGACGTQYWPDSDGGGGSFLLSVRAEKFVEIYQAICLKNSAGTGCNSEIASALSFDVANQNFTGTPPDSAICNTCVLSALQTQLAMPLASRDDIATYFSSLTSSCGSTSGFSPSPTPTATIFTIAGSPTPSTTPTCIGKTYTIGASDTCQGISASQGISTYDLIWNNNLTARCENFPVSGQLCIPSASTCKPYTVLSTDTCYTIQDKFSLLYSQIIAWNPSLGVGCQGLESTVGYVICVSTPGGDWINPNTSDISTVAPPPISLPQPTLLTGSLTAMTMLPAATYIPYSSNETTPYANLTRMDCISYITAPFLVNITDNNNTVTSSSCSDAAAAYGVSLSDFLLWNPELNGTNPCVLADNTKYCAQITAVQAQDITEYCIQYQIPDPGYDCVSFAAQAGIDPEQFVLWNPTVGSDCSNFLPGLQYCVAVYHYQQPGITSNCNQFVVANDTNWVDSPCQIIETKFGLSHARFVAWNPAVLNNFYVFMMSLDRSKRTDSSITGTQIYSGYDYCVSIPHYVPTYTSTTTSSPTLTLAGVNTVHPIVTSMT</sequence>
<dbReference type="CDD" id="cd00118">
    <property type="entry name" value="LysM"/>
    <property type="match status" value="2"/>
</dbReference>
<dbReference type="SMART" id="SM00257">
    <property type="entry name" value="LysM"/>
    <property type="match status" value="2"/>
</dbReference>
<dbReference type="Pfam" id="PF01476">
    <property type="entry name" value="LysM"/>
    <property type="match status" value="2"/>
</dbReference>
<keyword evidence="2" id="KW-0843">Virulence</keyword>
<dbReference type="STRING" id="363999.A0A439CTC9"/>
<evidence type="ECO:0000313" key="7">
    <source>
        <dbReference type="Proteomes" id="UP000286045"/>
    </source>
</evidence>
<protein>
    <recommendedName>
        <fullName evidence="5">LysM domain-containing protein</fullName>
    </recommendedName>
</protein>
<keyword evidence="7" id="KW-1185">Reference proteome</keyword>
<dbReference type="AlphaFoldDB" id="A0A439CTC9"/>
<gene>
    <name evidence="6" type="ORF">EKO27_g9676</name>
</gene>
<evidence type="ECO:0000256" key="1">
    <source>
        <dbReference type="ARBA" id="ARBA00022669"/>
    </source>
</evidence>
<evidence type="ECO:0000256" key="2">
    <source>
        <dbReference type="ARBA" id="ARBA00023026"/>
    </source>
</evidence>
<evidence type="ECO:0000259" key="5">
    <source>
        <dbReference type="PROSITE" id="PS51782"/>
    </source>
</evidence>
<feature type="chain" id="PRO_5019494958" description="LysM domain-containing protein" evidence="4">
    <location>
        <begin position="20"/>
        <end position="639"/>
    </location>
</feature>
<feature type="domain" description="LysM" evidence="5">
    <location>
        <begin position="473"/>
        <end position="519"/>
    </location>
</feature>
<evidence type="ECO:0000313" key="6">
    <source>
        <dbReference type="EMBL" id="RWA05423.1"/>
    </source>
</evidence>
<dbReference type="PANTHER" id="PTHR34997">
    <property type="entry name" value="AM15"/>
    <property type="match status" value="1"/>
</dbReference>
<dbReference type="EMBL" id="RYZI01000441">
    <property type="protein sequence ID" value="RWA05423.1"/>
    <property type="molecule type" value="Genomic_DNA"/>
</dbReference>
<reference evidence="6 7" key="1">
    <citation type="submission" date="2018-12" db="EMBL/GenBank/DDBJ databases">
        <title>Draft genome sequence of Xylaria grammica IHI A82.</title>
        <authorList>
            <person name="Buettner E."/>
            <person name="Kellner H."/>
        </authorList>
    </citation>
    <scope>NUCLEOTIDE SEQUENCE [LARGE SCALE GENOMIC DNA]</scope>
    <source>
        <strain evidence="6 7">IHI A82</strain>
    </source>
</reference>
<comment type="similarity">
    <text evidence="3">Belongs to the secreted LysM effector family.</text>
</comment>
<feature type="domain" description="LysM" evidence="5">
    <location>
        <begin position="283"/>
        <end position="331"/>
    </location>
</feature>
<dbReference type="InterPro" id="IPR018392">
    <property type="entry name" value="LysM"/>
</dbReference>
<evidence type="ECO:0000256" key="4">
    <source>
        <dbReference type="SAM" id="SignalP"/>
    </source>
</evidence>
<dbReference type="GO" id="GO:0008061">
    <property type="term" value="F:chitin binding"/>
    <property type="evidence" value="ECO:0007669"/>
    <property type="project" value="UniProtKB-KW"/>
</dbReference>
<keyword evidence="1" id="KW-0147">Chitin-binding</keyword>
<dbReference type="Gene3D" id="3.10.350.10">
    <property type="entry name" value="LysM domain"/>
    <property type="match status" value="4"/>
</dbReference>
<proteinExistence type="inferred from homology"/>
<comment type="caution">
    <text evidence="6">The sequence shown here is derived from an EMBL/GenBank/DDBJ whole genome shotgun (WGS) entry which is preliminary data.</text>
</comment>
<dbReference type="PANTHER" id="PTHR34997:SF1">
    <property type="entry name" value="PEPTIDOGLYCAN-BINDING LYSIN DOMAIN"/>
    <property type="match status" value="1"/>
</dbReference>
<dbReference type="PROSITE" id="PS51782">
    <property type="entry name" value="LYSM"/>
    <property type="match status" value="3"/>
</dbReference>
<organism evidence="6 7">
    <name type="scientific">Xylaria grammica</name>
    <dbReference type="NCBI Taxonomy" id="363999"/>
    <lineage>
        <taxon>Eukaryota</taxon>
        <taxon>Fungi</taxon>
        <taxon>Dikarya</taxon>
        <taxon>Ascomycota</taxon>
        <taxon>Pezizomycotina</taxon>
        <taxon>Sordariomycetes</taxon>
        <taxon>Xylariomycetidae</taxon>
        <taxon>Xylariales</taxon>
        <taxon>Xylariaceae</taxon>
        <taxon>Xylaria</taxon>
    </lineage>
</organism>
<dbReference type="InterPro" id="IPR052210">
    <property type="entry name" value="LysM1-like"/>
</dbReference>
<evidence type="ECO:0000256" key="3">
    <source>
        <dbReference type="ARBA" id="ARBA00044955"/>
    </source>
</evidence>
<feature type="signal peptide" evidence="4">
    <location>
        <begin position="1"/>
        <end position="19"/>
    </location>
</feature>
<name>A0A439CTC9_9PEZI</name>
<accession>A0A439CTC9</accession>
<keyword evidence="4" id="KW-0732">Signal</keyword>
<feature type="domain" description="LysM" evidence="5">
    <location>
        <begin position="231"/>
        <end position="276"/>
    </location>
</feature>
<dbReference type="InterPro" id="IPR036779">
    <property type="entry name" value="LysM_dom_sf"/>
</dbReference>